<evidence type="ECO:0000313" key="2">
    <source>
        <dbReference type="EMBL" id="MEK8051879.1"/>
    </source>
</evidence>
<gene>
    <name evidence="2" type="ORF">AACH10_16625</name>
</gene>
<evidence type="ECO:0000313" key="3">
    <source>
        <dbReference type="Proteomes" id="UP001365405"/>
    </source>
</evidence>
<keyword evidence="3" id="KW-1185">Reference proteome</keyword>
<name>A0ABU9CJ57_9BURK</name>
<protein>
    <submittedName>
        <fullName evidence="2">EthD family reductase</fullName>
    </submittedName>
</protein>
<proteinExistence type="predicted"/>
<dbReference type="Pfam" id="PF07110">
    <property type="entry name" value="EthD"/>
    <property type="match status" value="1"/>
</dbReference>
<dbReference type="NCBIfam" id="TIGR02118">
    <property type="entry name" value="EthD family reductase"/>
    <property type="match status" value="1"/>
</dbReference>
<dbReference type="EMBL" id="JBBUTH010000008">
    <property type="protein sequence ID" value="MEK8051879.1"/>
    <property type="molecule type" value="Genomic_DNA"/>
</dbReference>
<dbReference type="InterPro" id="IPR011008">
    <property type="entry name" value="Dimeric_a/b-barrel"/>
</dbReference>
<reference evidence="2 3" key="1">
    <citation type="submission" date="2024-04" db="EMBL/GenBank/DDBJ databases">
        <title>Novel species of the genus Ideonella isolated from streams.</title>
        <authorList>
            <person name="Lu H."/>
        </authorList>
    </citation>
    <scope>NUCLEOTIDE SEQUENCE [LARGE SCALE GENOMIC DNA]</scope>
    <source>
        <strain evidence="2 3">DXS22W</strain>
    </source>
</reference>
<dbReference type="PANTHER" id="PTHR40260:SF2">
    <property type="entry name" value="BLR8190 PROTEIN"/>
    <property type="match status" value="1"/>
</dbReference>
<dbReference type="RefSeq" id="WP_341411573.1">
    <property type="nucleotide sequence ID" value="NZ_JBBUTH010000008.1"/>
</dbReference>
<organism evidence="2 3">
    <name type="scientific">Pseudaquabacterium inlustre</name>
    <dbReference type="NCBI Taxonomy" id="2984192"/>
    <lineage>
        <taxon>Bacteria</taxon>
        <taxon>Pseudomonadati</taxon>
        <taxon>Pseudomonadota</taxon>
        <taxon>Betaproteobacteria</taxon>
        <taxon>Burkholderiales</taxon>
        <taxon>Sphaerotilaceae</taxon>
        <taxon>Pseudaquabacterium</taxon>
    </lineage>
</organism>
<dbReference type="PANTHER" id="PTHR40260">
    <property type="entry name" value="BLR8190 PROTEIN"/>
    <property type="match status" value="1"/>
</dbReference>
<dbReference type="SUPFAM" id="SSF54909">
    <property type="entry name" value="Dimeric alpha+beta barrel"/>
    <property type="match status" value="1"/>
</dbReference>
<feature type="domain" description="EthD" evidence="1">
    <location>
        <begin position="18"/>
        <end position="90"/>
    </location>
</feature>
<evidence type="ECO:0000259" key="1">
    <source>
        <dbReference type="Pfam" id="PF07110"/>
    </source>
</evidence>
<sequence length="104" mass="10950">MIKVHILYPNTPDTRFDMAYYVEKHMPMVKARIGAACTGFTVDAGLAGGAPGQPAPYVAIGALICTSVEAFQAGFGPHAAEILGDIPNYTNAQPTLQISEIKVG</sequence>
<accession>A0ABU9CJ57</accession>
<dbReference type="Proteomes" id="UP001365405">
    <property type="component" value="Unassembled WGS sequence"/>
</dbReference>
<dbReference type="InterPro" id="IPR009799">
    <property type="entry name" value="EthD_dom"/>
</dbReference>
<comment type="caution">
    <text evidence="2">The sequence shown here is derived from an EMBL/GenBank/DDBJ whole genome shotgun (WGS) entry which is preliminary data.</text>
</comment>
<dbReference type="Gene3D" id="3.30.70.100">
    <property type="match status" value="1"/>
</dbReference>